<name>A0A4R9LVN7_9LEPT</name>
<keyword evidence="3" id="KW-1185">Reference proteome</keyword>
<dbReference type="AlphaFoldDB" id="A0A4R9LVN7"/>
<comment type="caution">
    <text evidence="2">The sequence shown here is derived from an EMBL/GenBank/DDBJ whole genome shotgun (WGS) entry which is preliminary data.</text>
</comment>
<sequence length="380" mass="44137">MELVAQVWIFPKFEAIYIFYLFLIGLAAFGYIRFMNYLQSRQSHVFSYWNDFQKFAFARKCNQQEMNILHSFYESLQPEEAEKYLHPENRGKLRNALYRYFLKTPENPTEKEVNLFDKLFRSSADMKKEIDSLEDIPVGEIGALEADGREELTYVMQKTNDDLLLSTKALSKEFLVLGKEASLYVFRPSSGGYLVHGVVTNLNQDGIVFHFNGTIERKGEAHLMLLARYSLNISPWPPKDGTKESIELDRSKLILSEESIDHQFDMLRKISKEQHGEDESKFALPETAKPFTALSERISDRGLTFEIPPDISTDIWKVQDLWEVSFSFPDGPGFSFRGKMFPVKQKGELYLIRYVDADEFARKQVYEEIKKRGGSREILT</sequence>
<keyword evidence="1" id="KW-1133">Transmembrane helix</keyword>
<dbReference type="EMBL" id="RQHV01000023">
    <property type="protein sequence ID" value="TGN13769.1"/>
    <property type="molecule type" value="Genomic_DNA"/>
</dbReference>
<proteinExistence type="predicted"/>
<feature type="transmembrane region" description="Helical" evidence="1">
    <location>
        <begin position="15"/>
        <end position="34"/>
    </location>
</feature>
<dbReference type="Proteomes" id="UP000298264">
    <property type="component" value="Unassembled WGS sequence"/>
</dbReference>
<organism evidence="2 3">
    <name type="scientific">Leptospira ilyithenensis</name>
    <dbReference type="NCBI Taxonomy" id="2484901"/>
    <lineage>
        <taxon>Bacteria</taxon>
        <taxon>Pseudomonadati</taxon>
        <taxon>Spirochaetota</taxon>
        <taxon>Spirochaetia</taxon>
        <taxon>Leptospirales</taxon>
        <taxon>Leptospiraceae</taxon>
        <taxon>Leptospira</taxon>
    </lineage>
</organism>
<dbReference type="OrthoDB" id="316321at2"/>
<accession>A0A4R9LVN7</accession>
<evidence type="ECO:0000256" key="1">
    <source>
        <dbReference type="SAM" id="Phobius"/>
    </source>
</evidence>
<reference evidence="2" key="1">
    <citation type="journal article" date="2019" name="PLoS Negl. Trop. Dis.">
        <title>Revisiting the worldwide diversity of Leptospira species in the environment.</title>
        <authorList>
            <person name="Vincent A.T."/>
            <person name="Schiettekatte O."/>
            <person name="Bourhy P."/>
            <person name="Veyrier F.J."/>
            <person name="Picardeau M."/>
        </authorList>
    </citation>
    <scope>NUCLEOTIDE SEQUENCE [LARGE SCALE GENOMIC DNA]</scope>
    <source>
        <strain evidence="2">201400974</strain>
    </source>
</reference>
<protein>
    <submittedName>
        <fullName evidence="2">Uncharacterized protein</fullName>
    </submittedName>
</protein>
<gene>
    <name evidence="2" type="ORF">EHS11_03335</name>
</gene>
<keyword evidence="1" id="KW-0472">Membrane</keyword>
<dbReference type="RefSeq" id="WP_135762999.1">
    <property type="nucleotide sequence ID" value="NZ_RQHV01000023.1"/>
</dbReference>
<evidence type="ECO:0000313" key="2">
    <source>
        <dbReference type="EMBL" id="TGN13769.1"/>
    </source>
</evidence>
<keyword evidence="1" id="KW-0812">Transmembrane</keyword>
<evidence type="ECO:0000313" key="3">
    <source>
        <dbReference type="Proteomes" id="UP000298264"/>
    </source>
</evidence>